<comment type="caution">
    <text evidence="1">The sequence shown here is derived from an EMBL/GenBank/DDBJ whole genome shotgun (WGS) entry which is preliminary data.</text>
</comment>
<reference evidence="1" key="1">
    <citation type="submission" date="2021-06" db="EMBL/GenBank/DDBJ databases">
        <authorList>
            <person name="Kallberg Y."/>
            <person name="Tangrot J."/>
            <person name="Rosling A."/>
        </authorList>
    </citation>
    <scope>NUCLEOTIDE SEQUENCE</scope>
    <source>
        <strain evidence="1">CL356</strain>
    </source>
</reference>
<gene>
    <name evidence="1" type="ORF">ACOLOM_LOCUS9253</name>
</gene>
<proteinExistence type="predicted"/>
<dbReference type="Proteomes" id="UP000789525">
    <property type="component" value="Unassembled WGS sequence"/>
</dbReference>
<keyword evidence="2" id="KW-1185">Reference proteome</keyword>
<dbReference type="EMBL" id="CAJVPT010026357">
    <property type="protein sequence ID" value="CAG8679032.1"/>
    <property type="molecule type" value="Genomic_DNA"/>
</dbReference>
<evidence type="ECO:0000313" key="1">
    <source>
        <dbReference type="EMBL" id="CAG8679032.1"/>
    </source>
</evidence>
<accession>A0ACA9NYN0</accession>
<protein>
    <submittedName>
        <fullName evidence="1">3880_t:CDS:1</fullName>
    </submittedName>
</protein>
<evidence type="ECO:0000313" key="2">
    <source>
        <dbReference type="Proteomes" id="UP000789525"/>
    </source>
</evidence>
<name>A0ACA9NYN0_9GLOM</name>
<organism evidence="1 2">
    <name type="scientific">Acaulospora colombiana</name>
    <dbReference type="NCBI Taxonomy" id="27376"/>
    <lineage>
        <taxon>Eukaryota</taxon>
        <taxon>Fungi</taxon>
        <taxon>Fungi incertae sedis</taxon>
        <taxon>Mucoromycota</taxon>
        <taxon>Glomeromycotina</taxon>
        <taxon>Glomeromycetes</taxon>
        <taxon>Diversisporales</taxon>
        <taxon>Acaulosporaceae</taxon>
        <taxon>Acaulospora</taxon>
    </lineage>
</organism>
<sequence length="314" mass="35803">MSQFEGQVPGGVLKTVVEEHQFMDEFIQLLKRRNRDLATLYESFSPKWKDSAIYPLLSPILSFFKSVILSEMTIRRTTCEPIKTILDEIPVTDPPDALEEDGVSILDDYQKLIEVNERLEECREKANSSDSVTMLREWLNNEAPKSQYGDTDHFTNITELNRKETARFILPEPAHKVSNWHGSVLLVTMINIYQRNTLRFDVQDVLERHQGLSENIKKVLQKAKDRLNAFSSVDYIAPKHEGQSLESSHEFMKVASYVNSVTGKSTSVIVYGVELGQVKFMDALRRNIEKLPEVCGSCSGSRRSGDVIGTLEWI</sequence>